<feature type="region of interest" description="Disordered" evidence="5">
    <location>
        <begin position="67"/>
        <end position="113"/>
    </location>
</feature>
<keyword evidence="2" id="KW-0238">DNA-binding</keyword>
<dbReference type="GO" id="GO:0000981">
    <property type="term" value="F:DNA-binding transcription factor activity, RNA polymerase II-specific"/>
    <property type="evidence" value="ECO:0007669"/>
    <property type="project" value="TreeGrafter"/>
</dbReference>
<name>A0A6A6ZVF4_9PLEO</name>
<dbReference type="InterPro" id="IPR051127">
    <property type="entry name" value="Fungal_SecMet_Regulators"/>
</dbReference>
<dbReference type="AlphaFoldDB" id="A0A6A6ZVF4"/>
<evidence type="ECO:0000313" key="8">
    <source>
        <dbReference type="Proteomes" id="UP000799424"/>
    </source>
</evidence>
<gene>
    <name evidence="7" type="ORF">CC86DRAFT_50377</name>
</gene>
<accession>A0A6A6ZVF4</accession>
<keyword evidence="4" id="KW-0539">Nucleus</keyword>
<evidence type="ECO:0000256" key="1">
    <source>
        <dbReference type="ARBA" id="ARBA00023015"/>
    </source>
</evidence>
<dbReference type="GO" id="GO:0008270">
    <property type="term" value="F:zinc ion binding"/>
    <property type="evidence" value="ECO:0007669"/>
    <property type="project" value="InterPro"/>
</dbReference>
<dbReference type="EMBL" id="MU006229">
    <property type="protein sequence ID" value="KAF2825041.1"/>
    <property type="molecule type" value="Genomic_DNA"/>
</dbReference>
<organism evidence="7 8">
    <name type="scientific">Ophiobolus disseminans</name>
    <dbReference type="NCBI Taxonomy" id="1469910"/>
    <lineage>
        <taxon>Eukaryota</taxon>
        <taxon>Fungi</taxon>
        <taxon>Dikarya</taxon>
        <taxon>Ascomycota</taxon>
        <taxon>Pezizomycotina</taxon>
        <taxon>Dothideomycetes</taxon>
        <taxon>Pleosporomycetidae</taxon>
        <taxon>Pleosporales</taxon>
        <taxon>Pleosporineae</taxon>
        <taxon>Phaeosphaeriaceae</taxon>
        <taxon>Ophiobolus</taxon>
    </lineage>
</organism>
<evidence type="ECO:0000313" key="7">
    <source>
        <dbReference type="EMBL" id="KAF2825041.1"/>
    </source>
</evidence>
<protein>
    <recommendedName>
        <fullName evidence="6">Xylanolytic transcriptional activator regulatory domain-containing protein</fullName>
    </recommendedName>
</protein>
<dbReference type="GO" id="GO:0005634">
    <property type="term" value="C:nucleus"/>
    <property type="evidence" value="ECO:0007669"/>
    <property type="project" value="TreeGrafter"/>
</dbReference>
<dbReference type="SMART" id="SM00906">
    <property type="entry name" value="Fungal_trans"/>
    <property type="match status" value="1"/>
</dbReference>
<feature type="compositionally biased region" description="Polar residues" evidence="5">
    <location>
        <begin position="99"/>
        <end position="110"/>
    </location>
</feature>
<evidence type="ECO:0000256" key="2">
    <source>
        <dbReference type="ARBA" id="ARBA00023125"/>
    </source>
</evidence>
<dbReference type="GO" id="GO:0000978">
    <property type="term" value="F:RNA polymerase II cis-regulatory region sequence-specific DNA binding"/>
    <property type="evidence" value="ECO:0007669"/>
    <property type="project" value="TreeGrafter"/>
</dbReference>
<reference evidence="7" key="1">
    <citation type="journal article" date="2020" name="Stud. Mycol.">
        <title>101 Dothideomycetes genomes: a test case for predicting lifestyles and emergence of pathogens.</title>
        <authorList>
            <person name="Haridas S."/>
            <person name="Albert R."/>
            <person name="Binder M."/>
            <person name="Bloem J."/>
            <person name="Labutti K."/>
            <person name="Salamov A."/>
            <person name="Andreopoulos B."/>
            <person name="Baker S."/>
            <person name="Barry K."/>
            <person name="Bills G."/>
            <person name="Bluhm B."/>
            <person name="Cannon C."/>
            <person name="Castanera R."/>
            <person name="Culley D."/>
            <person name="Daum C."/>
            <person name="Ezra D."/>
            <person name="Gonzalez J."/>
            <person name="Henrissat B."/>
            <person name="Kuo A."/>
            <person name="Liang C."/>
            <person name="Lipzen A."/>
            <person name="Lutzoni F."/>
            <person name="Magnuson J."/>
            <person name="Mondo S."/>
            <person name="Nolan M."/>
            <person name="Ohm R."/>
            <person name="Pangilinan J."/>
            <person name="Park H.-J."/>
            <person name="Ramirez L."/>
            <person name="Alfaro M."/>
            <person name="Sun H."/>
            <person name="Tritt A."/>
            <person name="Yoshinaga Y."/>
            <person name="Zwiers L.-H."/>
            <person name="Turgeon B."/>
            <person name="Goodwin S."/>
            <person name="Spatafora J."/>
            <person name="Crous P."/>
            <person name="Grigoriev I."/>
        </authorList>
    </citation>
    <scope>NUCLEOTIDE SEQUENCE</scope>
    <source>
        <strain evidence="7">CBS 113818</strain>
    </source>
</reference>
<dbReference type="Pfam" id="PF04082">
    <property type="entry name" value="Fungal_trans"/>
    <property type="match status" value="1"/>
</dbReference>
<dbReference type="GO" id="GO:0000435">
    <property type="term" value="P:positive regulation of transcription from RNA polymerase II promoter by galactose"/>
    <property type="evidence" value="ECO:0007669"/>
    <property type="project" value="TreeGrafter"/>
</dbReference>
<dbReference type="PANTHER" id="PTHR47424">
    <property type="entry name" value="REGULATORY PROTEIN GAL4"/>
    <property type="match status" value="1"/>
</dbReference>
<keyword evidence="3" id="KW-0804">Transcription</keyword>
<evidence type="ECO:0000256" key="4">
    <source>
        <dbReference type="ARBA" id="ARBA00023242"/>
    </source>
</evidence>
<dbReference type="GO" id="GO:0006351">
    <property type="term" value="P:DNA-templated transcription"/>
    <property type="evidence" value="ECO:0007669"/>
    <property type="project" value="InterPro"/>
</dbReference>
<dbReference type="CDD" id="cd12148">
    <property type="entry name" value="fungal_TF_MHR"/>
    <property type="match status" value="1"/>
</dbReference>
<keyword evidence="1" id="KW-0805">Transcription regulation</keyword>
<dbReference type="Proteomes" id="UP000799424">
    <property type="component" value="Unassembled WGS sequence"/>
</dbReference>
<dbReference type="InterPro" id="IPR007219">
    <property type="entry name" value="XnlR_reg_dom"/>
</dbReference>
<evidence type="ECO:0000256" key="3">
    <source>
        <dbReference type="ARBA" id="ARBA00023163"/>
    </source>
</evidence>
<feature type="domain" description="Xylanolytic transcriptional activator regulatory" evidence="6">
    <location>
        <begin position="295"/>
        <end position="367"/>
    </location>
</feature>
<sequence>MSASAAKFGARVEIIAQIVDATESCVHIARRWCSYPPPKAERRIQLIERAWAIHLPNFNLEDAIHNLESGQNDSPTQIISGPRQGSVVPPPVSEPMAQSVDQTSQTSPAEASNAEDFEFDESQNFDNTTDGMGFLVAEPGKAGYMGPQSGVAAVKFLQSLHLYAPFPSTNTTSLDEPDTRNLPVASSVDISRYMNDYFTIYHTAYPILHEGTFRARVSGALSKPRDGSWPLLYNIVVAIGAFVGETQETNSDIPFYRIARKNLNMDVLEKGSLSYVQGLVLMANYLQKRNKPNAGFVLIGIAFSMALAIGLHREFGLPHSSPFTMEIRRRVWWVLFIFVSGAQLTLGRPPVSLVGVNVRLPTSLDDQDLAVDMEMLPDTSDGPTVTSCLIYQVKLAVIANMVQVELLSNQIPSDERAFELDLKVLKWRQDLPAHFFEETTAGAWFDIPKRILIWRSFHLRIILHRPIIFEKITEKGNLDPALRSIRACLTGAEECVQSICDYVDLAEAQPRGLAWYATYWLITASFLQATCYIYDPLHAHATQWRELLTRSVLCLRKLGKSHGMALRASDILQRLLDHRESSTFPDITPTSMSQIGQEAALDYWQFNAPLWASFQPPLIQPPTDAILTGDGSLSFPWYAQGSTDAELLDATGAIMVQMDSNSAEPYFDQGSWMPG</sequence>
<evidence type="ECO:0000259" key="6">
    <source>
        <dbReference type="SMART" id="SM00906"/>
    </source>
</evidence>
<evidence type="ECO:0000256" key="5">
    <source>
        <dbReference type="SAM" id="MobiDB-lite"/>
    </source>
</evidence>
<dbReference type="OrthoDB" id="3364175at2759"/>
<feature type="compositionally biased region" description="Polar residues" evidence="5">
    <location>
        <begin position="68"/>
        <end position="79"/>
    </location>
</feature>
<dbReference type="PANTHER" id="PTHR47424:SF3">
    <property type="entry name" value="REGULATORY PROTEIN GAL4"/>
    <property type="match status" value="1"/>
</dbReference>
<proteinExistence type="predicted"/>
<keyword evidence="8" id="KW-1185">Reference proteome</keyword>